<dbReference type="Proteomes" id="UP000828941">
    <property type="component" value="Chromosome 1"/>
</dbReference>
<evidence type="ECO:0000313" key="2">
    <source>
        <dbReference type="Proteomes" id="UP000828941"/>
    </source>
</evidence>
<protein>
    <submittedName>
        <fullName evidence="1">Uncharacterized protein</fullName>
    </submittedName>
</protein>
<organism evidence="1 2">
    <name type="scientific">Bauhinia variegata</name>
    <name type="common">Purple orchid tree</name>
    <name type="synonym">Phanera variegata</name>
    <dbReference type="NCBI Taxonomy" id="167791"/>
    <lineage>
        <taxon>Eukaryota</taxon>
        <taxon>Viridiplantae</taxon>
        <taxon>Streptophyta</taxon>
        <taxon>Embryophyta</taxon>
        <taxon>Tracheophyta</taxon>
        <taxon>Spermatophyta</taxon>
        <taxon>Magnoliopsida</taxon>
        <taxon>eudicotyledons</taxon>
        <taxon>Gunneridae</taxon>
        <taxon>Pentapetalae</taxon>
        <taxon>rosids</taxon>
        <taxon>fabids</taxon>
        <taxon>Fabales</taxon>
        <taxon>Fabaceae</taxon>
        <taxon>Cercidoideae</taxon>
        <taxon>Cercideae</taxon>
        <taxon>Bauhiniinae</taxon>
        <taxon>Bauhinia</taxon>
    </lineage>
</organism>
<accession>A0ACB9Q9I5</accession>
<keyword evidence="2" id="KW-1185">Reference proteome</keyword>
<evidence type="ECO:0000313" key="1">
    <source>
        <dbReference type="EMBL" id="KAI4357441.1"/>
    </source>
</evidence>
<reference evidence="1 2" key="1">
    <citation type="journal article" date="2022" name="DNA Res.">
        <title>Chromosomal-level genome assembly of the orchid tree Bauhinia variegata (Leguminosae; Cercidoideae) supports the allotetraploid origin hypothesis of Bauhinia.</title>
        <authorList>
            <person name="Zhong Y."/>
            <person name="Chen Y."/>
            <person name="Zheng D."/>
            <person name="Pang J."/>
            <person name="Liu Y."/>
            <person name="Luo S."/>
            <person name="Meng S."/>
            <person name="Qian L."/>
            <person name="Wei D."/>
            <person name="Dai S."/>
            <person name="Zhou R."/>
        </authorList>
    </citation>
    <scope>NUCLEOTIDE SEQUENCE [LARGE SCALE GENOMIC DNA]</scope>
    <source>
        <strain evidence="1">BV-YZ2020</strain>
    </source>
</reference>
<dbReference type="EMBL" id="CM039426">
    <property type="protein sequence ID" value="KAI4357441.1"/>
    <property type="molecule type" value="Genomic_DNA"/>
</dbReference>
<sequence>MSTLVIPQGSISSRDDAAKLRKAFKGIGCDTSKVIKILAHRNYEQRDLIQQEYETSFSEPLTKRMSSELHGNLKKAVLLWILDPATRDATALKQAINSPVPDLQAITEVICTRSPSQIRRFKEIYLSQFHSHLEKDIEVTAFGDHKKLLIQYVTTPRYDGPELDDLLVEKDAQELHKCSDNTLIRIFSERNSTHMAAVSQAYQSSFGHSLEKAIKKQTSSHFRGGLLTILRYAINPSYYFAKILRKSMKGIGTDDSRLLRVIVTRAEVDMVQIKAAYYSRYGRRLKTDVKSDTSGHYKDFLVALLGP</sequence>
<comment type="caution">
    <text evidence="1">The sequence shown here is derived from an EMBL/GenBank/DDBJ whole genome shotgun (WGS) entry which is preliminary data.</text>
</comment>
<name>A0ACB9Q9I5_BAUVA</name>
<gene>
    <name evidence="1" type="ORF">L6164_001389</name>
</gene>
<proteinExistence type="predicted"/>